<organism evidence="6 7">
    <name type="scientific">Parapusillimonas granuli</name>
    <dbReference type="NCBI Taxonomy" id="380911"/>
    <lineage>
        <taxon>Bacteria</taxon>
        <taxon>Pseudomonadati</taxon>
        <taxon>Pseudomonadota</taxon>
        <taxon>Betaproteobacteria</taxon>
        <taxon>Burkholderiales</taxon>
        <taxon>Alcaligenaceae</taxon>
        <taxon>Parapusillimonas</taxon>
    </lineage>
</organism>
<dbReference type="PANTHER" id="PTHR43087">
    <property type="entry name" value="LYSINE/ARGININE/ORNITHINE TRANSPORT SYSTEM KINASE"/>
    <property type="match status" value="1"/>
</dbReference>
<sequence>MLDVKFNIRQVARTLSLVENRRPESHAILRAAYKAGRHVPVIGVTGPPGAGKSTLLDRLALHWAEQGEQVAVIAIDPSSPYTGGAVLGDRFRMDRASAHPRVFVRSLSSRGHVGGLSRAVQDVVVVMAAQGFERILVETVGSGQADVEVATLADCVIVVSVPGLGDQIQAGKAGILEIGDVYAVNKSDLPGAGTFAAFLEANLDLIYPGRPGVNQGGQRAGQERAYANAVLHRRHGNAGTDESFWRPPVVSVCALQGDSTEALCRVVEGFLSWQRATGRDGSRRAERFQDHIRRLASGRLLAQPLPAGAGPSLPQLADAVAQGEMTPWEAAEIFLDALSEAWLRREGTVADPVARSAED</sequence>
<keyword evidence="5" id="KW-0143">Chaperone</keyword>
<proteinExistence type="inferred from homology"/>
<dbReference type="PANTHER" id="PTHR43087:SF1">
    <property type="entry name" value="LAO_AO TRANSPORT SYSTEM ATPASE"/>
    <property type="match status" value="1"/>
</dbReference>
<dbReference type="InterPro" id="IPR027417">
    <property type="entry name" value="P-loop_NTPase"/>
</dbReference>
<dbReference type="EMBL" id="JACCEM010000004">
    <property type="protein sequence ID" value="NYT49315.1"/>
    <property type="molecule type" value="Genomic_DNA"/>
</dbReference>
<keyword evidence="2" id="KW-0547">Nucleotide-binding</keyword>
<dbReference type="GO" id="GO:0005525">
    <property type="term" value="F:GTP binding"/>
    <property type="evidence" value="ECO:0007669"/>
    <property type="project" value="UniProtKB-KW"/>
</dbReference>
<keyword evidence="3" id="KW-0378">Hydrolase</keyword>
<accession>A0A853FTS3</accession>
<evidence type="ECO:0000313" key="6">
    <source>
        <dbReference type="EMBL" id="NYT49315.1"/>
    </source>
</evidence>
<dbReference type="Pfam" id="PF03308">
    <property type="entry name" value="MeaB"/>
    <property type="match status" value="1"/>
</dbReference>
<comment type="similarity">
    <text evidence="1">Belongs to the SIMIBI class G3E GTPase family. ArgK/MeaB subfamily.</text>
</comment>
<dbReference type="InterPro" id="IPR005129">
    <property type="entry name" value="GTPase_ArgK"/>
</dbReference>
<dbReference type="Proteomes" id="UP000559809">
    <property type="component" value="Unassembled WGS sequence"/>
</dbReference>
<dbReference type="InterPro" id="IPR052040">
    <property type="entry name" value="GTPase/Isobutyryl-CoA_mutase"/>
</dbReference>
<dbReference type="AlphaFoldDB" id="A0A853FTS3"/>
<evidence type="ECO:0000256" key="5">
    <source>
        <dbReference type="ARBA" id="ARBA00023186"/>
    </source>
</evidence>
<keyword evidence="7" id="KW-1185">Reference proteome</keyword>
<evidence type="ECO:0000256" key="1">
    <source>
        <dbReference type="ARBA" id="ARBA00009625"/>
    </source>
</evidence>
<evidence type="ECO:0000256" key="2">
    <source>
        <dbReference type="ARBA" id="ARBA00022741"/>
    </source>
</evidence>
<keyword evidence="4" id="KW-0342">GTP-binding</keyword>
<dbReference type="NCBIfam" id="TIGR00750">
    <property type="entry name" value="lao"/>
    <property type="match status" value="1"/>
</dbReference>
<dbReference type="Gene3D" id="3.40.50.300">
    <property type="entry name" value="P-loop containing nucleotide triphosphate hydrolases"/>
    <property type="match status" value="1"/>
</dbReference>
<dbReference type="SUPFAM" id="SSF52540">
    <property type="entry name" value="P-loop containing nucleoside triphosphate hydrolases"/>
    <property type="match status" value="1"/>
</dbReference>
<dbReference type="GO" id="GO:0003924">
    <property type="term" value="F:GTPase activity"/>
    <property type="evidence" value="ECO:0007669"/>
    <property type="project" value="InterPro"/>
</dbReference>
<evidence type="ECO:0000256" key="3">
    <source>
        <dbReference type="ARBA" id="ARBA00022801"/>
    </source>
</evidence>
<comment type="caution">
    <text evidence="6">The sequence shown here is derived from an EMBL/GenBank/DDBJ whole genome shotgun (WGS) entry which is preliminary data.</text>
</comment>
<protein>
    <submittedName>
        <fullName evidence="6">Methylmalonyl Co-A mutase-associated GTPase MeaB</fullName>
    </submittedName>
</protein>
<evidence type="ECO:0000313" key="7">
    <source>
        <dbReference type="Proteomes" id="UP000559809"/>
    </source>
</evidence>
<gene>
    <name evidence="6" type="primary">meaB</name>
    <name evidence="6" type="ORF">H0A72_08345</name>
</gene>
<evidence type="ECO:0000256" key="4">
    <source>
        <dbReference type="ARBA" id="ARBA00023134"/>
    </source>
</evidence>
<name>A0A853FTS3_9BURK</name>
<reference evidence="6 7" key="1">
    <citation type="submission" date="2020-07" db="EMBL/GenBank/DDBJ databases">
        <title>Taxonomic revisions and descriptions of new bacterial species based on genomic comparisons in the high-G+C-content subgroup of the family Alcaligenaceae.</title>
        <authorList>
            <person name="Szabo A."/>
            <person name="Felfoldi T."/>
        </authorList>
    </citation>
    <scope>NUCLEOTIDE SEQUENCE [LARGE SCALE GENOMIC DNA]</scope>
    <source>
        <strain evidence="6 7">LMG 24012</strain>
    </source>
</reference>
<dbReference type="RefSeq" id="WP_180154616.1">
    <property type="nucleotide sequence ID" value="NZ_JACCEM010000004.1"/>
</dbReference>